<name>A0A1E4TF25_9ASCO</name>
<accession>A0A1E4TF25</accession>
<organism evidence="2 3">
    <name type="scientific">Tortispora caseinolytica NRRL Y-17796</name>
    <dbReference type="NCBI Taxonomy" id="767744"/>
    <lineage>
        <taxon>Eukaryota</taxon>
        <taxon>Fungi</taxon>
        <taxon>Dikarya</taxon>
        <taxon>Ascomycota</taxon>
        <taxon>Saccharomycotina</taxon>
        <taxon>Trigonopsidomycetes</taxon>
        <taxon>Trigonopsidales</taxon>
        <taxon>Trigonopsidaceae</taxon>
        <taxon>Tortispora</taxon>
    </lineage>
</organism>
<sequence length="266" mass="28901">MELRSAKHITATSSRKRVKLDIMKTDATPARPVYTPTGDQTPDISTPDLSEGVYSDDDSEDVLSPGICSGLFDSSMFEDMLNPPELPIPDLFDQAGRRSKCDDSAAINHSSITPPSVAEVTKLEPEKLLKTTPSPSSETSADSRPSSDDILKQFLEDEEDAADSIAFTSESSWTDNFPTVPVGRYRKHSILLRNALECSVRVRAAREAESGRRGNKLQFVLPADLSDCTAYSEFLILCGLKKSSIRSGTASAMISDPLPESGYSSD</sequence>
<feature type="region of interest" description="Disordered" evidence="1">
    <location>
        <begin position="1"/>
        <end position="61"/>
    </location>
</feature>
<keyword evidence="3" id="KW-1185">Reference proteome</keyword>
<dbReference type="EMBL" id="KV453842">
    <property type="protein sequence ID" value="ODV90329.1"/>
    <property type="molecule type" value="Genomic_DNA"/>
</dbReference>
<evidence type="ECO:0000313" key="2">
    <source>
        <dbReference type="EMBL" id="ODV90329.1"/>
    </source>
</evidence>
<dbReference type="AlphaFoldDB" id="A0A1E4TF25"/>
<feature type="compositionally biased region" description="Polar residues" evidence="1">
    <location>
        <begin position="37"/>
        <end position="48"/>
    </location>
</feature>
<reference evidence="3" key="1">
    <citation type="submission" date="2016-02" db="EMBL/GenBank/DDBJ databases">
        <title>Comparative genomics of biotechnologically important yeasts.</title>
        <authorList>
            <consortium name="DOE Joint Genome Institute"/>
            <person name="Riley R."/>
            <person name="Haridas S."/>
            <person name="Wolfe K.H."/>
            <person name="Lopes M.R."/>
            <person name="Hittinger C.T."/>
            <person name="Goker M."/>
            <person name="Salamov A."/>
            <person name="Wisecaver J."/>
            <person name="Long T.M."/>
            <person name="Aerts A.L."/>
            <person name="Barry K."/>
            <person name="Choi C."/>
            <person name="Clum A."/>
            <person name="Coughlan A.Y."/>
            <person name="Deshpande S."/>
            <person name="Douglass A.P."/>
            <person name="Hanson S.J."/>
            <person name="Klenk H.-P."/>
            <person name="Labutti K."/>
            <person name="Lapidus A."/>
            <person name="Lindquist E."/>
            <person name="Lipzen A."/>
            <person name="Meier-Kolthoff J.P."/>
            <person name="Ohm R.A."/>
            <person name="Otillar R.P."/>
            <person name="Pangilinan J."/>
            <person name="Peng Y."/>
            <person name="Rokas A."/>
            <person name="Rosa C.A."/>
            <person name="Scheuner C."/>
            <person name="Sibirny A.A."/>
            <person name="Slot J.C."/>
            <person name="Stielow J.B."/>
            <person name="Sun H."/>
            <person name="Kurtzman C.P."/>
            <person name="Blackwell M."/>
            <person name="Jeffries T.W."/>
            <person name="Grigoriev I.V."/>
        </authorList>
    </citation>
    <scope>NUCLEOTIDE SEQUENCE [LARGE SCALE GENOMIC DNA]</scope>
    <source>
        <strain evidence="3">NRRL Y-17796</strain>
    </source>
</reference>
<evidence type="ECO:0000313" key="3">
    <source>
        <dbReference type="Proteomes" id="UP000095023"/>
    </source>
</evidence>
<feature type="region of interest" description="Disordered" evidence="1">
    <location>
        <begin position="87"/>
        <end position="147"/>
    </location>
</feature>
<protein>
    <submittedName>
        <fullName evidence="2">Uncharacterized protein</fullName>
    </submittedName>
</protein>
<evidence type="ECO:0000256" key="1">
    <source>
        <dbReference type="SAM" id="MobiDB-lite"/>
    </source>
</evidence>
<gene>
    <name evidence="2" type="ORF">CANCADRAFT_43993</name>
</gene>
<dbReference type="Proteomes" id="UP000095023">
    <property type="component" value="Unassembled WGS sequence"/>
</dbReference>
<feature type="compositionally biased region" description="Polar residues" evidence="1">
    <location>
        <begin position="131"/>
        <end position="144"/>
    </location>
</feature>
<proteinExistence type="predicted"/>